<evidence type="ECO:0000256" key="1">
    <source>
        <dbReference type="SAM" id="SignalP"/>
    </source>
</evidence>
<evidence type="ECO:0000313" key="2">
    <source>
        <dbReference type="EMBL" id="MFC6714268.1"/>
    </source>
</evidence>
<dbReference type="RefSeq" id="WP_377822632.1">
    <property type="nucleotide sequence ID" value="NZ_JBHSWJ010000002.1"/>
</dbReference>
<sequence length="171" mass="16987">MLTLKTSAKFAAAALAVGASFSMAACSGGSASGSGGNPRSGVGASTTVSWKSITDDASAKAACRTLTGVTDPASAAAVYKDLSGKDVPSGETFGVVVAQRPGTATLLQCQVGTNQRGFIVSFAPDKSAHDGTTFNGGVTAEANGFTAGAWQNTMSPNVQSVIQTMVSRLTA</sequence>
<proteinExistence type="predicted"/>
<accession>A0ABW2ATN8</accession>
<protein>
    <recommendedName>
        <fullName evidence="4">DUF3558 domain-containing protein</fullName>
    </recommendedName>
</protein>
<organism evidence="2 3">
    <name type="scientific">Branchiibius cervicis</name>
    <dbReference type="NCBI Taxonomy" id="908252"/>
    <lineage>
        <taxon>Bacteria</taxon>
        <taxon>Bacillati</taxon>
        <taxon>Actinomycetota</taxon>
        <taxon>Actinomycetes</taxon>
        <taxon>Micrococcales</taxon>
        <taxon>Dermacoccaceae</taxon>
        <taxon>Branchiibius</taxon>
    </lineage>
</organism>
<name>A0ABW2ATN8_9MICO</name>
<evidence type="ECO:0000313" key="3">
    <source>
        <dbReference type="Proteomes" id="UP001596356"/>
    </source>
</evidence>
<reference evidence="3" key="1">
    <citation type="journal article" date="2019" name="Int. J. Syst. Evol. Microbiol.">
        <title>The Global Catalogue of Microorganisms (GCM) 10K type strain sequencing project: providing services to taxonomists for standard genome sequencing and annotation.</title>
        <authorList>
            <consortium name="The Broad Institute Genomics Platform"/>
            <consortium name="The Broad Institute Genome Sequencing Center for Infectious Disease"/>
            <person name="Wu L."/>
            <person name="Ma J."/>
        </authorList>
    </citation>
    <scope>NUCLEOTIDE SEQUENCE [LARGE SCALE GENOMIC DNA]</scope>
    <source>
        <strain evidence="3">NBRC 106593</strain>
    </source>
</reference>
<feature type="signal peptide" evidence="1">
    <location>
        <begin position="1"/>
        <end position="24"/>
    </location>
</feature>
<keyword evidence="3" id="KW-1185">Reference proteome</keyword>
<dbReference type="Proteomes" id="UP001596356">
    <property type="component" value="Unassembled WGS sequence"/>
</dbReference>
<comment type="caution">
    <text evidence="2">The sequence shown here is derived from an EMBL/GenBank/DDBJ whole genome shotgun (WGS) entry which is preliminary data.</text>
</comment>
<gene>
    <name evidence="2" type="ORF">ACFQBT_10770</name>
</gene>
<dbReference type="EMBL" id="JBHSWJ010000002">
    <property type="protein sequence ID" value="MFC6714268.1"/>
    <property type="molecule type" value="Genomic_DNA"/>
</dbReference>
<evidence type="ECO:0008006" key="4">
    <source>
        <dbReference type="Google" id="ProtNLM"/>
    </source>
</evidence>
<dbReference type="PROSITE" id="PS51257">
    <property type="entry name" value="PROKAR_LIPOPROTEIN"/>
    <property type="match status" value="1"/>
</dbReference>
<keyword evidence="1" id="KW-0732">Signal</keyword>
<feature type="chain" id="PRO_5045928741" description="DUF3558 domain-containing protein" evidence="1">
    <location>
        <begin position="25"/>
        <end position="171"/>
    </location>
</feature>